<dbReference type="Gene3D" id="3.40.50.620">
    <property type="entry name" value="HUPs"/>
    <property type="match status" value="1"/>
</dbReference>
<sequence>MNIVVCVKPVPDREKMYVDKEKGVLVRNGADMVINELDYYALELGLRCKDMQKDFNVLVLSMANHNCINLIRSLYGYGVDDAVLLSDKAFQGSDTLATSYVLSCGIRKIGECKIILCGCESSDGCTAQVGPNLAQRLGMKLLANVLSIQYVDEKKIQVQQIDYQGIKIVEASLPVVITAVSSELKIRTKKIKFILEAQNKDVSVWNAQDIHADCAQCGLSGSATQVKSMHVKVGIQTGVMIDGDQEEKVEQFISYLKKWKGM</sequence>
<dbReference type="PIRSF" id="PIRSF000090">
    <property type="entry name" value="Beta-ETF"/>
    <property type="match status" value="1"/>
</dbReference>
<dbReference type="Proteomes" id="UP000289166">
    <property type="component" value="Unassembled WGS sequence"/>
</dbReference>
<dbReference type="EMBL" id="RLII01000001">
    <property type="protein sequence ID" value="RXE60377.1"/>
    <property type="molecule type" value="Genomic_DNA"/>
</dbReference>
<gene>
    <name evidence="3" type="ORF">EFD62_00085</name>
</gene>
<dbReference type="SMART" id="SM00893">
    <property type="entry name" value="ETF"/>
    <property type="match status" value="1"/>
</dbReference>
<dbReference type="InterPro" id="IPR014729">
    <property type="entry name" value="Rossmann-like_a/b/a_fold"/>
</dbReference>
<dbReference type="PANTHER" id="PTHR21294:SF17">
    <property type="entry name" value="PROTEIN FIXA"/>
    <property type="match status" value="1"/>
</dbReference>
<dbReference type="AlphaFoldDB" id="A0A4Q0I8N2"/>
<feature type="domain" description="Electron transfer flavoprotein alpha/beta-subunit N-terminal" evidence="2">
    <location>
        <begin position="22"/>
        <end position="214"/>
    </location>
</feature>
<keyword evidence="4" id="KW-1185">Reference proteome</keyword>
<dbReference type="Pfam" id="PF01012">
    <property type="entry name" value="ETF"/>
    <property type="match status" value="1"/>
</dbReference>
<dbReference type="InterPro" id="IPR033948">
    <property type="entry name" value="ETF_beta_N"/>
</dbReference>
<protein>
    <recommendedName>
        <fullName evidence="1">Electron transfer flavoprotein small subunit</fullName>
    </recommendedName>
</protein>
<name>A0A4Q0I8N2_9FIRM</name>
<reference evidence="4" key="1">
    <citation type="submission" date="2018-11" db="EMBL/GenBank/DDBJ databases">
        <title>Genome sequencing of a novel mesophilic and cellulolytic organism within the genus Hungateiclostridium.</title>
        <authorList>
            <person name="Rettenmaier R."/>
            <person name="Liebl W."/>
            <person name="Zverlov V."/>
        </authorList>
    </citation>
    <scope>NUCLEOTIDE SEQUENCE [LARGE SCALE GENOMIC DNA]</scope>
    <source>
        <strain evidence="4">N2K1</strain>
    </source>
</reference>
<evidence type="ECO:0000313" key="4">
    <source>
        <dbReference type="Proteomes" id="UP000289166"/>
    </source>
</evidence>
<dbReference type="PANTHER" id="PTHR21294">
    <property type="entry name" value="ELECTRON TRANSFER FLAVOPROTEIN BETA-SUBUNIT"/>
    <property type="match status" value="1"/>
</dbReference>
<dbReference type="CDD" id="cd01714">
    <property type="entry name" value="ETF_beta"/>
    <property type="match status" value="1"/>
</dbReference>
<evidence type="ECO:0000313" key="3">
    <source>
        <dbReference type="EMBL" id="RXE60377.1"/>
    </source>
</evidence>
<accession>A0A4Q0I8N2</accession>
<evidence type="ECO:0000259" key="2">
    <source>
        <dbReference type="SMART" id="SM00893"/>
    </source>
</evidence>
<dbReference type="GO" id="GO:0009055">
    <property type="term" value="F:electron transfer activity"/>
    <property type="evidence" value="ECO:0007669"/>
    <property type="project" value="InterPro"/>
</dbReference>
<dbReference type="SUPFAM" id="SSF52402">
    <property type="entry name" value="Adenine nucleotide alpha hydrolases-like"/>
    <property type="match status" value="1"/>
</dbReference>
<dbReference type="RefSeq" id="WP_027621457.1">
    <property type="nucleotide sequence ID" value="NZ_RLII01000001.1"/>
</dbReference>
<proteinExistence type="predicted"/>
<dbReference type="InterPro" id="IPR012255">
    <property type="entry name" value="ETF_b"/>
</dbReference>
<organism evidence="3 4">
    <name type="scientific">Acetivibrio mesophilus</name>
    <dbReference type="NCBI Taxonomy" id="2487273"/>
    <lineage>
        <taxon>Bacteria</taxon>
        <taxon>Bacillati</taxon>
        <taxon>Bacillota</taxon>
        <taxon>Clostridia</taxon>
        <taxon>Eubacteriales</taxon>
        <taxon>Oscillospiraceae</taxon>
        <taxon>Acetivibrio</taxon>
    </lineage>
</organism>
<dbReference type="InterPro" id="IPR014730">
    <property type="entry name" value="ETF_a/b_N"/>
</dbReference>
<dbReference type="OrthoDB" id="9804960at2"/>
<evidence type="ECO:0000256" key="1">
    <source>
        <dbReference type="ARBA" id="ARBA00042002"/>
    </source>
</evidence>
<comment type="caution">
    <text evidence="3">The sequence shown here is derived from an EMBL/GenBank/DDBJ whole genome shotgun (WGS) entry which is preliminary data.</text>
</comment>